<keyword evidence="2" id="KW-1185">Reference proteome</keyword>
<evidence type="ECO:0000313" key="2">
    <source>
        <dbReference type="Proteomes" id="UP000263993"/>
    </source>
</evidence>
<comment type="caution">
    <text evidence="1">The sequence shown here is derived from an EMBL/GenBank/DDBJ whole genome shotgun (WGS) entry which is preliminary data.</text>
</comment>
<dbReference type="Proteomes" id="UP000263993">
    <property type="component" value="Unassembled WGS sequence"/>
</dbReference>
<organism evidence="1 2">
    <name type="scientific">Undibacter mobilis</name>
    <dbReference type="NCBI Taxonomy" id="2292256"/>
    <lineage>
        <taxon>Bacteria</taxon>
        <taxon>Pseudomonadati</taxon>
        <taxon>Pseudomonadota</taxon>
        <taxon>Alphaproteobacteria</taxon>
        <taxon>Hyphomicrobiales</taxon>
        <taxon>Nitrobacteraceae</taxon>
        <taxon>Undibacter</taxon>
    </lineage>
</organism>
<dbReference type="Pfam" id="PF11324">
    <property type="entry name" value="DUF3126"/>
    <property type="match status" value="1"/>
</dbReference>
<reference evidence="2" key="1">
    <citation type="submission" date="2018-08" db="EMBL/GenBank/DDBJ databases">
        <authorList>
            <person name="Kim S.-J."/>
            <person name="Jung G.-Y."/>
        </authorList>
    </citation>
    <scope>NUCLEOTIDE SEQUENCE [LARGE SCALE GENOMIC DNA]</scope>
    <source>
        <strain evidence="2">GY_H</strain>
    </source>
</reference>
<dbReference type="InterPro" id="IPR021473">
    <property type="entry name" value="DUF3126"/>
</dbReference>
<name>A0A371BE43_9BRAD</name>
<dbReference type="EMBL" id="QRGO01000001">
    <property type="protein sequence ID" value="RDV05854.1"/>
    <property type="molecule type" value="Genomic_DNA"/>
</dbReference>
<accession>A0A371BE43</accession>
<sequence>MQPVPTLNAYLRSKFNNDKIRVVTRPKKMDSLEVYIGEEFLGVLFLEAERGRKSYIFELPILDFDLEDTGE</sequence>
<proteinExistence type="predicted"/>
<evidence type="ECO:0000313" key="1">
    <source>
        <dbReference type="EMBL" id="RDV05854.1"/>
    </source>
</evidence>
<dbReference type="OrthoDB" id="7632283at2"/>
<dbReference type="AlphaFoldDB" id="A0A371BE43"/>
<protein>
    <submittedName>
        <fullName evidence="1">DUF3126 family protein</fullName>
    </submittedName>
</protein>
<gene>
    <name evidence="1" type="ORF">DXH78_12580</name>
</gene>